<dbReference type="InterPro" id="IPR036188">
    <property type="entry name" value="FAD/NAD-bd_sf"/>
</dbReference>
<dbReference type="Pfam" id="PF02852">
    <property type="entry name" value="Pyr_redox_dim"/>
    <property type="match status" value="1"/>
</dbReference>
<keyword evidence="13" id="KW-1185">Reference proteome</keyword>
<dbReference type="InterPro" id="IPR016156">
    <property type="entry name" value="FAD/NAD-linked_Rdtase_dimer_sf"/>
</dbReference>
<dbReference type="PROSITE" id="PS00076">
    <property type="entry name" value="PYRIDINE_REDOX_1"/>
    <property type="match status" value="1"/>
</dbReference>
<proteinExistence type="inferred from homology"/>
<comment type="similarity">
    <text evidence="2 9">Belongs to the class-I pyridine nucleotide-disulfide oxidoreductase family.</text>
</comment>
<dbReference type="PRINTS" id="PR00368">
    <property type="entry name" value="FADPNR"/>
</dbReference>
<dbReference type="RefSeq" id="WP_338204149.1">
    <property type="nucleotide sequence ID" value="NZ_JAEKNR010000199.1"/>
</dbReference>
<feature type="domain" description="Pyridine nucleotide-disulphide oxidoreductase dimerisation" evidence="10">
    <location>
        <begin position="318"/>
        <end position="425"/>
    </location>
</feature>
<keyword evidence="8 9" id="KW-0676">Redox-active center</keyword>
<evidence type="ECO:0000256" key="4">
    <source>
        <dbReference type="ARBA" id="ARBA00022827"/>
    </source>
</evidence>
<dbReference type="EMBL" id="JAEKNR010000199">
    <property type="protein sequence ID" value="MBJ7600361.1"/>
    <property type="molecule type" value="Genomic_DNA"/>
</dbReference>
<sequence>MTDLLVIGGGPGGVAAAQTAVRMGASVCLAERGALGGVCVHAGCIPAGAFHRTVDLLGQTRRAPGFGLELSGAPRVDWQGMQRWVGSVVTRAASMTRASLEAARVEILSSPARFASPGRVEVGGRVFEGVPCVVATGAASVVPEAAGAAGCPALGNDEAMALDRAPGRLLVAGAGRFSAEWADFFAQMGSKVTVVAGEDRLLPDEDSDLAGYLQLLLEERGIAFELGRPNLEGLEADAVLFADSRRPNLGGLEAAGLETGPGGGLAVDGGGRTSAPGIFAAGDVTGAPWLSNRARAQGVAAATNALGGSARVRPERLPRSVNTHPELAAVGLTEEQARARGIEPAVGFGELATSLRAITLGEDRGALKLVVDPEFGEILGAHMVGVGATEVIAQVAAAIELEADYRELAKVHHLHPSLAELVTDALAAI</sequence>
<reference evidence="12" key="1">
    <citation type="submission" date="2020-10" db="EMBL/GenBank/DDBJ databases">
        <title>Ca. Dormibacterota MAGs.</title>
        <authorList>
            <person name="Montgomery K."/>
        </authorList>
    </citation>
    <scope>NUCLEOTIDE SEQUENCE [LARGE SCALE GENOMIC DNA]</scope>
    <source>
        <strain evidence="12">SC8812_S17_10</strain>
    </source>
</reference>
<evidence type="ECO:0000256" key="7">
    <source>
        <dbReference type="ARBA" id="ARBA00023157"/>
    </source>
</evidence>
<keyword evidence="5 9" id="KW-0560">Oxidoreductase</keyword>
<evidence type="ECO:0000256" key="9">
    <source>
        <dbReference type="RuleBase" id="RU003691"/>
    </source>
</evidence>
<dbReference type="Pfam" id="PF07992">
    <property type="entry name" value="Pyr_redox_2"/>
    <property type="match status" value="1"/>
</dbReference>
<dbReference type="Gene3D" id="3.50.50.60">
    <property type="entry name" value="FAD/NAD(P)-binding domain"/>
    <property type="match status" value="4"/>
</dbReference>
<evidence type="ECO:0000256" key="8">
    <source>
        <dbReference type="ARBA" id="ARBA00023284"/>
    </source>
</evidence>
<dbReference type="PANTHER" id="PTHR22912">
    <property type="entry name" value="DISULFIDE OXIDOREDUCTASE"/>
    <property type="match status" value="1"/>
</dbReference>
<dbReference type="InterPro" id="IPR012999">
    <property type="entry name" value="Pyr_OxRdtase_I_AS"/>
</dbReference>
<keyword evidence="7" id="KW-1015">Disulfide bond</keyword>
<evidence type="ECO:0000313" key="13">
    <source>
        <dbReference type="Proteomes" id="UP000612893"/>
    </source>
</evidence>
<dbReference type="PRINTS" id="PR00411">
    <property type="entry name" value="PNDRDTASEI"/>
</dbReference>
<evidence type="ECO:0000256" key="3">
    <source>
        <dbReference type="ARBA" id="ARBA00022630"/>
    </source>
</evidence>
<dbReference type="Proteomes" id="UP000612893">
    <property type="component" value="Unassembled WGS sequence"/>
</dbReference>
<feature type="domain" description="FAD/NAD(P)-binding" evidence="11">
    <location>
        <begin position="3"/>
        <end position="298"/>
    </location>
</feature>
<accession>A0A934KBU1</accession>
<dbReference type="InterPro" id="IPR023753">
    <property type="entry name" value="FAD/NAD-binding_dom"/>
</dbReference>
<comment type="caution">
    <text evidence="12">The sequence shown here is derived from an EMBL/GenBank/DDBJ whole genome shotgun (WGS) entry which is preliminary data.</text>
</comment>
<comment type="cofactor">
    <cofactor evidence="1">
        <name>FAD</name>
        <dbReference type="ChEBI" id="CHEBI:57692"/>
    </cofactor>
</comment>
<evidence type="ECO:0000256" key="5">
    <source>
        <dbReference type="ARBA" id="ARBA00023002"/>
    </source>
</evidence>
<gene>
    <name evidence="12" type="ORF">JF922_20085</name>
</gene>
<evidence type="ECO:0000259" key="11">
    <source>
        <dbReference type="Pfam" id="PF07992"/>
    </source>
</evidence>
<protein>
    <submittedName>
        <fullName evidence="12">NAD(P)/FAD-dependent oxidoreductase</fullName>
    </submittedName>
</protein>
<dbReference type="GO" id="GO:0016491">
    <property type="term" value="F:oxidoreductase activity"/>
    <property type="evidence" value="ECO:0007669"/>
    <property type="project" value="UniProtKB-KW"/>
</dbReference>
<evidence type="ECO:0000256" key="1">
    <source>
        <dbReference type="ARBA" id="ARBA00001974"/>
    </source>
</evidence>
<keyword evidence="4 9" id="KW-0274">FAD</keyword>
<dbReference type="FunFam" id="3.30.390.30:FF:000001">
    <property type="entry name" value="Dihydrolipoyl dehydrogenase"/>
    <property type="match status" value="1"/>
</dbReference>
<organism evidence="12 13">
    <name type="scientific">Candidatus Nephthysia bennettiae</name>
    <dbReference type="NCBI Taxonomy" id="3127016"/>
    <lineage>
        <taxon>Bacteria</taxon>
        <taxon>Bacillati</taxon>
        <taxon>Candidatus Dormiibacterota</taxon>
        <taxon>Candidatus Dormibacteria</taxon>
        <taxon>Candidatus Dormibacterales</taxon>
        <taxon>Candidatus Dormibacteraceae</taxon>
        <taxon>Candidatus Nephthysia</taxon>
    </lineage>
</organism>
<dbReference type="Gene3D" id="3.30.390.30">
    <property type="match status" value="1"/>
</dbReference>
<evidence type="ECO:0000256" key="2">
    <source>
        <dbReference type="ARBA" id="ARBA00007532"/>
    </source>
</evidence>
<evidence type="ECO:0000313" key="12">
    <source>
        <dbReference type="EMBL" id="MBJ7600361.1"/>
    </source>
</evidence>
<dbReference type="SUPFAM" id="SSF51905">
    <property type="entry name" value="FAD/NAD(P)-binding domain"/>
    <property type="match status" value="1"/>
</dbReference>
<dbReference type="InterPro" id="IPR004099">
    <property type="entry name" value="Pyr_nucl-diS_OxRdtase_dimer"/>
</dbReference>
<dbReference type="AlphaFoldDB" id="A0A934KBU1"/>
<keyword evidence="3 9" id="KW-0285">Flavoprotein</keyword>
<evidence type="ECO:0000256" key="6">
    <source>
        <dbReference type="ARBA" id="ARBA00023027"/>
    </source>
</evidence>
<dbReference type="PANTHER" id="PTHR22912:SF151">
    <property type="entry name" value="DIHYDROLIPOYL DEHYDROGENASE, MITOCHONDRIAL"/>
    <property type="match status" value="1"/>
</dbReference>
<name>A0A934KBU1_9BACT</name>
<evidence type="ECO:0000259" key="10">
    <source>
        <dbReference type="Pfam" id="PF02852"/>
    </source>
</evidence>
<dbReference type="SUPFAM" id="SSF55424">
    <property type="entry name" value="FAD/NAD-linked reductases, dimerisation (C-terminal) domain"/>
    <property type="match status" value="1"/>
</dbReference>
<dbReference type="InterPro" id="IPR050151">
    <property type="entry name" value="Class-I_Pyr_Nuc-Dis_Oxidored"/>
</dbReference>
<keyword evidence="6" id="KW-0520">NAD</keyword>